<proteinExistence type="predicted"/>
<dbReference type="GO" id="GO:0051287">
    <property type="term" value="F:NAD binding"/>
    <property type="evidence" value="ECO:0007669"/>
    <property type="project" value="InterPro"/>
</dbReference>
<keyword evidence="2" id="KW-0520">NAD</keyword>
<evidence type="ECO:0000256" key="2">
    <source>
        <dbReference type="ARBA" id="ARBA00023027"/>
    </source>
</evidence>
<dbReference type="InterPro" id="IPR029014">
    <property type="entry name" value="NiFe-Hase_large"/>
</dbReference>
<dbReference type="InterPro" id="IPR001268">
    <property type="entry name" value="NADH_UbQ_OxRdtase_30kDa_su"/>
</dbReference>
<dbReference type="EMBL" id="AP011802">
    <property type="protein sequence ID" value="BAL59205.1"/>
    <property type="molecule type" value="Genomic_DNA"/>
</dbReference>
<dbReference type="PANTHER" id="PTHR43485:SF1">
    <property type="entry name" value="FORMATE HYDROGENLYASE SUBUNIT 5-RELATED"/>
    <property type="match status" value="1"/>
</dbReference>
<organism evidence="5">
    <name type="scientific">Acetithermum autotrophicum</name>
    <dbReference type="NCBI Taxonomy" id="1446466"/>
    <lineage>
        <taxon>Bacteria</taxon>
        <taxon>Candidatus Bipolaricaulota</taxon>
        <taxon>Candidatus Acetithermum</taxon>
    </lineage>
</organism>
<feature type="domain" description="NADH-quinone oxidoreductase subunit D" evidence="4">
    <location>
        <begin position="243"/>
        <end position="409"/>
    </location>
</feature>
<name>H5SSR9_ACEAU</name>
<dbReference type="AlphaFoldDB" id="H5SSR9"/>
<evidence type="ECO:0000259" key="3">
    <source>
        <dbReference type="Pfam" id="PF00329"/>
    </source>
</evidence>
<dbReference type="Pfam" id="PF00346">
    <property type="entry name" value="Complex1_49kDa"/>
    <property type="match status" value="1"/>
</dbReference>
<gene>
    <name evidence="5" type="ORF">HGMM_OP3C360</name>
</gene>
<dbReference type="SUPFAM" id="SSF56762">
    <property type="entry name" value="HydB/Nqo4-like"/>
    <property type="match status" value="1"/>
</dbReference>
<dbReference type="Gene3D" id="1.10.645.10">
    <property type="entry name" value="Cytochrome-c3 Hydrogenase, chain B"/>
    <property type="match status" value="1"/>
</dbReference>
<evidence type="ECO:0000313" key="5">
    <source>
        <dbReference type="EMBL" id="BAL59205.1"/>
    </source>
</evidence>
<evidence type="ECO:0000259" key="4">
    <source>
        <dbReference type="Pfam" id="PF00346"/>
    </source>
</evidence>
<dbReference type="Pfam" id="PF00329">
    <property type="entry name" value="Complex1_30kDa"/>
    <property type="match status" value="1"/>
</dbReference>
<evidence type="ECO:0000256" key="1">
    <source>
        <dbReference type="ARBA" id="ARBA00023002"/>
    </source>
</evidence>
<dbReference type="InterPro" id="IPR001135">
    <property type="entry name" value="NADH_Q_OxRdtase_suD"/>
</dbReference>
<protein>
    <submittedName>
        <fullName evidence="5">NADH ubiquinone oxidoreductase subunit</fullName>
    </submittedName>
</protein>
<reference evidence="5" key="1">
    <citation type="journal article" date="2005" name="Environ. Microbiol.">
        <title>Genetic and functional properties of uncultivated thermophilic crenarchaeotes from a subsurface gold mine as revealed by analysis of genome fragments.</title>
        <authorList>
            <person name="Nunoura T."/>
            <person name="Hirayama H."/>
            <person name="Takami H."/>
            <person name="Oida H."/>
            <person name="Nishi S."/>
            <person name="Shimamura S."/>
            <person name="Suzuki Y."/>
            <person name="Inagaki F."/>
            <person name="Takai K."/>
            <person name="Nealson K.H."/>
            <person name="Horikoshi K."/>
        </authorList>
    </citation>
    <scope>NUCLEOTIDE SEQUENCE</scope>
</reference>
<dbReference type="GO" id="GO:0008137">
    <property type="term" value="F:NADH dehydrogenase (ubiquinone) activity"/>
    <property type="evidence" value="ECO:0007669"/>
    <property type="project" value="InterPro"/>
</dbReference>
<dbReference type="InterPro" id="IPR037232">
    <property type="entry name" value="NADH_quin_OxRdtase_su_C/D-like"/>
</dbReference>
<sequence>MALKMRNGEAVDLGRIDIVSIAEFRQEIVEDVEAGARLVALFGRPQGSTIQLFAVVGDPVTGTFSVLSTRAQTAYQALTPACPQAHWFERELWEKHGLLPEGHPWLKPIRFEKAPVGVTEYFCVQGDEVHEVAVGPVHAGIIEPGHFRFQCHGEQVLHVEIALGYQHRGVERALVGGPNKRTIHYMETLAGDTSVGHATAYCQLVEALAGVEAPLRAQMLRGIALELERLANHTGDLGALANDVGYLPTASYCGRLRGEFLNMTALICGSRFGRGLVRPGGVGFDLSAAQIAELRQRLERAFRDVTGAVNLLWETASVQARFEGTGVISPEICEAVGLVGVAARACGLERDGRTEFPCGIFRFFHIPVSTYHTGDVFARAYVRWLEMQRSVAFIQEQLTVLADGPVQTRFEGLAPQTLALALVEGWRGEICHVALTDERGRFSVYKIVDPSFHNWIGLALAMRNGQISDFPLCNKSFNLSYCGHDL</sequence>
<feature type="domain" description="NADH:ubiquinone oxidoreductase 30kDa subunit" evidence="3">
    <location>
        <begin position="71"/>
        <end position="109"/>
    </location>
</feature>
<accession>H5SSR9</accession>
<dbReference type="SUPFAM" id="SSF143243">
    <property type="entry name" value="Nqo5-like"/>
    <property type="match status" value="1"/>
</dbReference>
<keyword evidence="1" id="KW-0560">Oxidoreductase</keyword>
<reference evidence="5" key="2">
    <citation type="journal article" date="2012" name="PLoS ONE">
        <title>A Deeply Branching Thermophilic Bacterium with an Ancient Acetyl-CoA Pathway Dominates a Subsurface Ecosystem.</title>
        <authorList>
            <person name="Takami H."/>
            <person name="Noguchi H."/>
            <person name="Takaki Y."/>
            <person name="Uchiyama I."/>
            <person name="Toyoda A."/>
            <person name="Nishi S."/>
            <person name="Chee G.-J."/>
            <person name="Arai W."/>
            <person name="Nunoura T."/>
            <person name="Itoh T."/>
            <person name="Hattori M."/>
            <person name="Takai K."/>
        </authorList>
    </citation>
    <scope>NUCLEOTIDE SEQUENCE</scope>
</reference>
<dbReference type="PANTHER" id="PTHR43485">
    <property type="entry name" value="HYDROGENASE-4 COMPONENT G"/>
    <property type="match status" value="1"/>
</dbReference>
<keyword evidence="5" id="KW-0830">Ubiquinone</keyword>
<dbReference type="GO" id="GO:0016651">
    <property type="term" value="F:oxidoreductase activity, acting on NAD(P)H"/>
    <property type="evidence" value="ECO:0007669"/>
    <property type="project" value="InterPro"/>
</dbReference>
<dbReference type="InterPro" id="IPR052197">
    <property type="entry name" value="ComplexI_49kDa-like"/>
</dbReference>
<dbReference type="GO" id="GO:0048038">
    <property type="term" value="F:quinone binding"/>
    <property type="evidence" value="ECO:0007669"/>
    <property type="project" value="InterPro"/>
</dbReference>